<reference evidence="2 3" key="1">
    <citation type="submission" date="2016-05" db="EMBL/GenBank/DDBJ databases">
        <title>A degradative enzymes factory behind the ericoid mycorrhizal symbiosis.</title>
        <authorList>
            <consortium name="DOE Joint Genome Institute"/>
            <person name="Martino E."/>
            <person name="Morin E."/>
            <person name="Grelet G."/>
            <person name="Kuo A."/>
            <person name="Kohler A."/>
            <person name="Daghino S."/>
            <person name="Barry K."/>
            <person name="Choi C."/>
            <person name="Cichocki N."/>
            <person name="Clum A."/>
            <person name="Copeland A."/>
            <person name="Hainaut M."/>
            <person name="Haridas S."/>
            <person name="Labutti K."/>
            <person name="Lindquist E."/>
            <person name="Lipzen A."/>
            <person name="Khouja H.-R."/>
            <person name="Murat C."/>
            <person name="Ohm R."/>
            <person name="Olson A."/>
            <person name="Spatafora J."/>
            <person name="Veneault-Fourrey C."/>
            <person name="Henrissat B."/>
            <person name="Grigoriev I."/>
            <person name="Martin F."/>
            <person name="Perotto S."/>
        </authorList>
    </citation>
    <scope>NUCLEOTIDE SEQUENCE [LARGE SCALE GENOMIC DNA]</scope>
    <source>
        <strain evidence="2 3">UAMH 7357</strain>
    </source>
</reference>
<dbReference type="Proteomes" id="UP000235672">
    <property type="component" value="Unassembled WGS sequence"/>
</dbReference>
<evidence type="ECO:0000256" key="1">
    <source>
        <dbReference type="SAM" id="MobiDB-lite"/>
    </source>
</evidence>
<keyword evidence="3" id="KW-1185">Reference proteome</keyword>
<evidence type="ECO:0000313" key="2">
    <source>
        <dbReference type="EMBL" id="PMD13461.1"/>
    </source>
</evidence>
<feature type="compositionally biased region" description="Polar residues" evidence="1">
    <location>
        <begin position="8"/>
        <end position="20"/>
    </location>
</feature>
<feature type="compositionally biased region" description="Acidic residues" evidence="1">
    <location>
        <begin position="247"/>
        <end position="261"/>
    </location>
</feature>
<gene>
    <name evidence="2" type="ORF">NA56DRAFT_651781</name>
</gene>
<evidence type="ECO:0000313" key="3">
    <source>
        <dbReference type="Proteomes" id="UP000235672"/>
    </source>
</evidence>
<name>A0A2J6PHC9_9HELO</name>
<feature type="region of interest" description="Disordered" evidence="1">
    <location>
        <begin position="247"/>
        <end position="278"/>
    </location>
</feature>
<accession>A0A2J6PHC9</accession>
<dbReference type="OrthoDB" id="5865767at2759"/>
<feature type="region of interest" description="Disordered" evidence="1">
    <location>
        <begin position="1"/>
        <end position="36"/>
    </location>
</feature>
<organism evidence="2 3">
    <name type="scientific">Hyaloscypha hepaticicola</name>
    <dbReference type="NCBI Taxonomy" id="2082293"/>
    <lineage>
        <taxon>Eukaryota</taxon>
        <taxon>Fungi</taxon>
        <taxon>Dikarya</taxon>
        <taxon>Ascomycota</taxon>
        <taxon>Pezizomycotina</taxon>
        <taxon>Leotiomycetes</taxon>
        <taxon>Helotiales</taxon>
        <taxon>Hyaloscyphaceae</taxon>
        <taxon>Hyaloscypha</taxon>
    </lineage>
</organism>
<dbReference type="AlphaFoldDB" id="A0A2J6PHC9"/>
<protein>
    <submittedName>
        <fullName evidence="2">Uncharacterized protein</fullName>
    </submittedName>
</protein>
<proteinExistence type="predicted"/>
<sequence>MFERTRDSGSFSEVPTSESSWRARLNPNKAPAWPHPQDSVGKLCCKIGNQIFWEIKDPGRAKLAALEVEIQKFLNDHNEHLKERESSNISFSLFMIGKHETVSCPALVIISTNKNSRRKVVESIRKSGILDKYDGVLLGQSSRHPRYPDSGPAKYIAFGSGKRSSRKIPSEVAVYIKTSDRIVGSGTSIYIPIGPVSEESASEESTPFRRATLGGILEMIRKDSRIIVAMTVAHAFKEEYVDDYASDQSEESENEIFEFEFDGPTPDDVFGEDGRKRSSSKSCKFLATRKPLF</sequence>
<dbReference type="EMBL" id="KZ613531">
    <property type="protein sequence ID" value="PMD13461.1"/>
    <property type="molecule type" value="Genomic_DNA"/>
</dbReference>